<dbReference type="EMBL" id="RIAR02000001">
    <property type="protein sequence ID" value="NSL88341.1"/>
    <property type="molecule type" value="Genomic_DNA"/>
</dbReference>
<evidence type="ECO:0000313" key="2">
    <source>
        <dbReference type="EMBL" id="NSL88341.1"/>
    </source>
</evidence>
<dbReference type="CDD" id="cd19099">
    <property type="entry name" value="AKR_unchar"/>
    <property type="match status" value="1"/>
</dbReference>
<protein>
    <submittedName>
        <fullName evidence="2">Aldo/keto reductase</fullName>
    </submittedName>
</protein>
<evidence type="ECO:0000259" key="1">
    <source>
        <dbReference type="Pfam" id="PF00248"/>
    </source>
</evidence>
<evidence type="ECO:0000313" key="3">
    <source>
        <dbReference type="Proteomes" id="UP000281028"/>
    </source>
</evidence>
<dbReference type="InterPro" id="IPR036812">
    <property type="entry name" value="NAD(P)_OxRdtase_dom_sf"/>
</dbReference>
<dbReference type="Pfam" id="PF00248">
    <property type="entry name" value="Aldo_ket_red"/>
    <property type="match status" value="1"/>
</dbReference>
<gene>
    <name evidence="2" type="ORF">ECE50_015995</name>
</gene>
<organism evidence="2 3">
    <name type="scientific">Chitinophaga solisilvae</name>
    <dbReference type="NCBI Taxonomy" id="1233460"/>
    <lineage>
        <taxon>Bacteria</taxon>
        <taxon>Pseudomonadati</taxon>
        <taxon>Bacteroidota</taxon>
        <taxon>Chitinophagia</taxon>
        <taxon>Chitinophagales</taxon>
        <taxon>Chitinophagaceae</taxon>
        <taxon>Chitinophaga</taxon>
    </lineage>
</organism>
<feature type="domain" description="NADP-dependent oxidoreductase" evidence="1">
    <location>
        <begin position="18"/>
        <end position="175"/>
    </location>
</feature>
<accession>A0A3S1CVL9</accession>
<dbReference type="GO" id="GO:0005829">
    <property type="term" value="C:cytosol"/>
    <property type="evidence" value="ECO:0007669"/>
    <property type="project" value="TreeGrafter"/>
</dbReference>
<comment type="caution">
    <text evidence="2">The sequence shown here is derived from an EMBL/GenBank/DDBJ whole genome shotgun (WGS) entry which is preliminary data.</text>
</comment>
<dbReference type="Gene3D" id="3.20.20.100">
    <property type="entry name" value="NADP-dependent oxidoreductase domain"/>
    <property type="match status" value="1"/>
</dbReference>
<dbReference type="SUPFAM" id="SSF51430">
    <property type="entry name" value="NAD(P)-linked oxidoreductase"/>
    <property type="match status" value="1"/>
</dbReference>
<name>A0A3S1CVL9_9BACT</name>
<reference evidence="2" key="1">
    <citation type="submission" date="2020-05" db="EMBL/GenBank/DDBJ databases">
        <title>Chitinophaga laudate sp. nov., isolated from a tropical peat swamp.</title>
        <authorList>
            <person name="Goh C.B.S."/>
            <person name="Lee M.S."/>
            <person name="Parimannan S."/>
            <person name="Pasbakhsh P."/>
            <person name="Yule C.M."/>
            <person name="Rajandas H."/>
            <person name="Loke S."/>
            <person name="Croft L."/>
            <person name="Tan J.B.L."/>
        </authorList>
    </citation>
    <scope>NUCLEOTIDE SEQUENCE</scope>
    <source>
        <strain evidence="2">Mgbs1</strain>
    </source>
</reference>
<proteinExistence type="predicted"/>
<dbReference type="Proteomes" id="UP000281028">
    <property type="component" value="Unassembled WGS sequence"/>
</dbReference>
<keyword evidence="3" id="KW-1185">Reference proteome</keyword>
<sequence>MLHPEELSPVGFGCYRITNTPAHRQALAHAVKEGCNLFDTASTYTQGNAEKMAGELAQAFPQKKLFIISKAGYITPDLFKNNTRFKKKLLLADPLYAAGTPHSIHPDFLRLQLKRSLLRLNRRCLDAFLIHNPEKCYLPSVTTDEKNSSLRQAFAFLEEMVHKGKIRYYGISSNTLPLPEADNPLPPFAQLWRIATETSPDPAFRLLQFPFNFGETAAAISHGKSSLLQQAREQHIITLSNRPLNIYRHDGLIRLGAEFNDTSDTAADEKKVMQLLEAIHRQLQLLGITEDFPVVAAVKEYWNKLSDPQAVAALFTHQFFVFIRQLFGGRIPATVTQLMQEVFDSSNRHTRYNMAQRSRQFIADLIAQGRINATDLYPIAATACRHYLNTGIDHVLLGMRSVQYVDQVKTLFHRPIHANR</sequence>
<dbReference type="InterPro" id="IPR020471">
    <property type="entry name" value="AKR"/>
</dbReference>
<dbReference type="AlphaFoldDB" id="A0A3S1CVL9"/>
<dbReference type="OrthoDB" id="9773828at2"/>
<dbReference type="InterPro" id="IPR023210">
    <property type="entry name" value="NADP_OxRdtase_dom"/>
</dbReference>
<dbReference type="GO" id="GO:0016491">
    <property type="term" value="F:oxidoreductase activity"/>
    <property type="evidence" value="ECO:0007669"/>
    <property type="project" value="InterPro"/>
</dbReference>
<dbReference type="PANTHER" id="PTHR42686">
    <property type="entry name" value="GH17980P-RELATED"/>
    <property type="match status" value="1"/>
</dbReference>
<dbReference type="PANTHER" id="PTHR42686:SF1">
    <property type="entry name" value="GH17980P-RELATED"/>
    <property type="match status" value="1"/>
</dbReference>